<keyword evidence="6" id="KW-0067">ATP-binding</keyword>
<dbReference type="SUPFAM" id="SSF56112">
    <property type="entry name" value="Protein kinase-like (PK-like)"/>
    <property type="match status" value="1"/>
</dbReference>
<gene>
    <name evidence="9" type="ORF">DI609_11660</name>
</gene>
<dbReference type="Gene3D" id="1.10.510.10">
    <property type="entry name" value="Transferase(Phosphotransferase) domain 1"/>
    <property type="match status" value="1"/>
</dbReference>
<dbReference type="PANTHER" id="PTHR43289">
    <property type="entry name" value="MITOGEN-ACTIVATED PROTEIN KINASE KINASE KINASE 20-RELATED"/>
    <property type="match status" value="1"/>
</dbReference>
<dbReference type="PROSITE" id="PS50011">
    <property type="entry name" value="PROTEIN_KINASE_DOM"/>
    <property type="match status" value="1"/>
</dbReference>
<dbReference type="InterPro" id="IPR011009">
    <property type="entry name" value="Kinase-like_dom_sf"/>
</dbReference>
<feature type="domain" description="Protein kinase" evidence="8">
    <location>
        <begin position="1"/>
        <end position="276"/>
    </location>
</feature>
<evidence type="ECO:0000256" key="3">
    <source>
        <dbReference type="ARBA" id="ARBA00022679"/>
    </source>
</evidence>
<reference evidence="9 10" key="1">
    <citation type="submission" date="2017-11" db="EMBL/GenBank/DDBJ databases">
        <title>Infants hospitalized years apart are colonized by the same room-sourced microbial strains.</title>
        <authorList>
            <person name="Brooks B."/>
            <person name="Olm M.R."/>
            <person name="Firek B.A."/>
            <person name="Baker R."/>
            <person name="Thomas B.C."/>
            <person name="Morowitz M.J."/>
            <person name="Banfield J.F."/>
        </authorList>
    </citation>
    <scope>NUCLEOTIDE SEQUENCE [LARGE SCALE GENOMIC DNA]</scope>
    <source>
        <strain evidence="9">S2_012_000_R3_87</strain>
    </source>
</reference>
<accession>A0A2W5AW78</accession>
<dbReference type="GO" id="GO:0004674">
    <property type="term" value="F:protein serine/threonine kinase activity"/>
    <property type="evidence" value="ECO:0007669"/>
    <property type="project" value="UniProtKB-KW"/>
</dbReference>
<evidence type="ECO:0000313" key="9">
    <source>
        <dbReference type="EMBL" id="PZO98053.1"/>
    </source>
</evidence>
<keyword evidence="7" id="KW-0812">Transmembrane</keyword>
<keyword evidence="7" id="KW-1133">Transmembrane helix</keyword>
<dbReference type="Pfam" id="PF00069">
    <property type="entry name" value="Pkinase"/>
    <property type="match status" value="1"/>
</dbReference>
<dbReference type="AlphaFoldDB" id="A0A2W5AW78"/>
<comment type="caution">
    <text evidence="9">The sequence shown here is derived from an EMBL/GenBank/DDBJ whole genome shotgun (WGS) entry which is preliminary data.</text>
</comment>
<dbReference type="SMART" id="SM00220">
    <property type="entry name" value="S_TKc"/>
    <property type="match status" value="1"/>
</dbReference>
<keyword evidence="7" id="KW-0472">Membrane</keyword>
<evidence type="ECO:0000256" key="2">
    <source>
        <dbReference type="ARBA" id="ARBA00022527"/>
    </source>
</evidence>
<organism evidence="9 10">
    <name type="scientific">Corynebacterium urealyticum</name>
    <dbReference type="NCBI Taxonomy" id="43771"/>
    <lineage>
        <taxon>Bacteria</taxon>
        <taxon>Bacillati</taxon>
        <taxon>Actinomycetota</taxon>
        <taxon>Actinomycetes</taxon>
        <taxon>Mycobacteriales</taxon>
        <taxon>Corynebacteriaceae</taxon>
        <taxon>Corynebacterium</taxon>
    </lineage>
</organism>
<evidence type="ECO:0000313" key="10">
    <source>
        <dbReference type="Proteomes" id="UP000249451"/>
    </source>
</evidence>
<evidence type="ECO:0000256" key="1">
    <source>
        <dbReference type="ARBA" id="ARBA00012513"/>
    </source>
</evidence>
<dbReference type="PANTHER" id="PTHR43289:SF6">
    <property type="entry name" value="SERINE_THREONINE-PROTEIN KINASE NEKL-3"/>
    <property type="match status" value="1"/>
</dbReference>
<evidence type="ECO:0000259" key="8">
    <source>
        <dbReference type="PROSITE" id="PS50011"/>
    </source>
</evidence>
<evidence type="ECO:0000256" key="7">
    <source>
        <dbReference type="SAM" id="Phobius"/>
    </source>
</evidence>
<evidence type="ECO:0000256" key="6">
    <source>
        <dbReference type="ARBA" id="ARBA00022840"/>
    </source>
</evidence>
<sequence length="371" mass="40113">MGQVFHATEPDLAREDAVKFLLESVGDEASTARFNNEMRALTKIGQHPGVVKLYSKDTTPRGDAAMFMEYVDGGTLAQAIRNRAETHTGFSVAEVVYYLRPIAAALDYMHHELSPGWVHRDLKPANVLLRSNPGSLAPAVLSDFGISIQEGQSRMTKIGHIVGTEKYAAPENNGQAYGDDDLSARADDYSLALIAFEMLTLHHLKDTMPRSEWWGTRRVPDLTSDAFAAFLEPGTARVAGQVHQVMDKALDSVPMRRFPMAMDFIDALERSAHVASGEAPASAAAAAHAPAPQFQYAANPFHLNSAQRPAFHPQNVQYDGAVTPSANAVAFAGSPGTQRSPTKRDSTNALIIAITVVVIILIALVTWAIVA</sequence>
<dbReference type="EC" id="2.7.11.1" evidence="1"/>
<dbReference type="Proteomes" id="UP000249451">
    <property type="component" value="Unassembled WGS sequence"/>
</dbReference>
<keyword evidence="5 9" id="KW-0418">Kinase</keyword>
<dbReference type="EMBL" id="QFNY01000330">
    <property type="protein sequence ID" value="PZO98053.1"/>
    <property type="molecule type" value="Genomic_DNA"/>
</dbReference>
<proteinExistence type="predicted"/>
<dbReference type="GO" id="GO:0005524">
    <property type="term" value="F:ATP binding"/>
    <property type="evidence" value="ECO:0007669"/>
    <property type="project" value="UniProtKB-KW"/>
</dbReference>
<feature type="transmembrane region" description="Helical" evidence="7">
    <location>
        <begin position="349"/>
        <end position="370"/>
    </location>
</feature>
<keyword evidence="2 9" id="KW-0723">Serine/threonine-protein kinase</keyword>
<protein>
    <recommendedName>
        <fullName evidence="1">non-specific serine/threonine protein kinase</fullName>
        <ecNumber evidence="1">2.7.11.1</ecNumber>
    </recommendedName>
</protein>
<keyword evidence="4" id="KW-0547">Nucleotide-binding</keyword>
<name>A0A2W5AW78_9CORY</name>
<dbReference type="InterPro" id="IPR000719">
    <property type="entry name" value="Prot_kinase_dom"/>
</dbReference>
<evidence type="ECO:0000256" key="5">
    <source>
        <dbReference type="ARBA" id="ARBA00022777"/>
    </source>
</evidence>
<dbReference type="CDD" id="cd14014">
    <property type="entry name" value="STKc_PknB_like"/>
    <property type="match status" value="1"/>
</dbReference>
<keyword evidence="3" id="KW-0808">Transferase</keyword>
<evidence type="ECO:0000256" key="4">
    <source>
        <dbReference type="ARBA" id="ARBA00022741"/>
    </source>
</evidence>